<evidence type="ECO:0000313" key="3">
    <source>
        <dbReference type="Proteomes" id="UP000253551"/>
    </source>
</evidence>
<protein>
    <submittedName>
        <fullName evidence="2">Uncharacterized protein</fullName>
    </submittedName>
</protein>
<reference evidence="2 3" key="1">
    <citation type="journal article" date="2018" name="G3 (Bethesda)">
        <title>Phylogenetic and Phylogenomic Definition of Rhizopus Species.</title>
        <authorList>
            <person name="Gryganskyi A.P."/>
            <person name="Golan J."/>
            <person name="Dolatabadi S."/>
            <person name="Mondo S."/>
            <person name="Robb S."/>
            <person name="Idnurm A."/>
            <person name="Muszewska A."/>
            <person name="Steczkiewicz K."/>
            <person name="Masonjones S."/>
            <person name="Liao H.L."/>
            <person name="Gajdeczka M.T."/>
            <person name="Anike F."/>
            <person name="Vuek A."/>
            <person name="Anishchenko I.M."/>
            <person name="Voigt K."/>
            <person name="de Hoog G.S."/>
            <person name="Smith M.E."/>
            <person name="Heitman J."/>
            <person name="Vilgalys R."/>
            <person name="Stajich J.E."/>
        </authorList>
    </citation>
    <scope>NUCLEOTIDE SEQUENCE [LARGE SCALE GENOMIC DNA]</scope>
    <source>
        <strain evidence="2 3">LSU 92-RS-03</strain>
    </source>
</reference>
<keyword evidence="3" id="KW-1185">Reference proteome</keyword>
<evidence type="ECO:0000313" key="2">
    <source>
        <dbReference type="EMBL" id="RCH83211.1"/>
    </source>
</evidence>
<accession>A0A367J0G5</accession>
<dbReference type="OrthoDB" id="2214365at2759"/>
<evidence type="ECO:0000256" key="1">
    <source>
        <dbReference type="SAM" id="MobiDB-lite"/>
    </source>
</evidence>
<proteinExistence type="predicted"/>
<gene>
    <name evidence="2" type="ORF">CU098_005673</name>
</gene>
<dbReference type="AlphaFoldDB" id="A0A367J0G5"/>
<sequence>MGATTCTKVYDPMEGVLTEITNLNPPDKIAVERIAKVMLIKPAKKEYRKYSDRQREGFIDRMIQRAQGGDLATRFARELGTEPLAAQRWWEMYRETEEGPYKKFSINSGPQSSFTNDHNEHNGR</sequence>
<dbReference type="Proteomes" id="UP000253551">
    <property type="component" value="Unassembled WGS sequence"/>
</dbReference>
<feature type="region of interest" description="Disordered" evidence="1">
    <location>
        <begin position="101"/>
        <end position="124"/>
    </location>
</feature>
<dbReference type="EMBL" id="PJQM01004822">
    <property type="protein sequence ID" value="RCH83211.1"/>
    <property type="molecule type" value="Genomic_DNA"/>
</dbReference>
<organism evidence="2 3">
    <name type="scientific">Rhizopus stolonifer</name>
    <name type="common">Rhizopus nigricans</name>
    <dbReference type="NCBI Taxonomy" id="4846"/>
    <lineage>
        <taxon>Eukaryota</taxon>
        <taxon>Fungi</taxon>
        <taxon>Fungi incertae sedis</taxon>
        <taxon>Mucoromycota</taxon>
        <taxon>Mucoromycotina</taxon>
        <taxon>Mucoromycetes</taxon>
        <taxon>Mucorales</taxon>
        <taxon>Mucorineae</taxon>
        <taxon>Rhizopodaceae</taxon>
        <taxon>Rhizopus</taxon>
    </lineage>
</organism>
<name>A0A367J0G5_RHIST</name>
<feature type="compositionally biased region" description="Polar residues" evidence="1">
    <location>
        <begin position="105"/>
        <end position="116"/>
    </location>
</feature>
<comment type="caution">
    <text evidence="2">The sequence shown here is derived from an EMBL/GenBank/DDBJ whole genome shotgun (WGS) entry which is preliminary data.</text>
</comment>